<evidence type="ECO:0000313" key="3">
    <source>
        <dbReference type="Proteomes" id="UP001501844"/>
    </source>
</evidence>
<feature type="region of interest" description="Disordered" evidence="1">
    <location>
        <begin position="14"/>
        <end position="137"/>
    </location>
</feature>
<comment type="caution">
    <text evidence="2">The sequence shown here is derived from an EMBL/GenBank/DDBJ whole genome shotgun (WGS) entry which is preliminary data.</text>
</comment>
<keyword evidence="3" id="KW-1185">Reference proteome</keyword>
<name>A0ABP8FC31_9BACT</name>
<gene>
    <name evidence="2" type="ORF">GCM10023183_10140</name>
</gene>
<reference evidence="3" key="1">
    <citation type="journal article" date="2019" name="Int. J. Syst. Evol. Microbiol.">
        <title>The Global Catalogue of Microorganisms (GCM) 10K type strain sequencing project: providing services to taxonomists for standard genome sequencing and annotation.</title>
        <authorList>
            <consortium name="The Broad Institute Genomics Platform"/>
            <consortium name="The Broad Institute Genome Sequencing Center for Infectious Disease"/>
            <person name="Wu L."/>
            <person name="Ma J."/>
        </authorList>
    </citation>
    <scope>NUCLEOTIDE SEQUENCE [LARGE SCALE GENOMIC DNA]</scope>
    <source>
        <strain evidence="3">JCM 17917</strain>
    </source>
</reference>
<feature type="compositionally biased region" description="Basic and acidic residues" evidence="1">
    <location>
        <begin position="115"/>
        <end position="137"/>
    </location>
</feature>
<dbReference type="EMBL" id="BAABGX010000001">
    <property type="protein sequence ID" value="GAA4300145.1"/>
    <property type="molecule type" value="Genomic_DNA"/>
</dbReference>
<protein>
    <submittedName>
        <fullName evidence="2">Uncharacterized protein</fullName>
    </submittedName>
</protein>
<sequence length="137" mass="14882">MLCVNNTSTYKTNTMAIQEEDTNAAGNVKNVNDNRHQGSEPGYRPDPSAKRNVGLGGDLERNDQKDKLENLHIGGNEVTGMGHLDRESTESHNQGPGFGVEGSDTSMGGENNGIRMKDQPLGKDPEQGNEKPEFDKL</sequence>
<accession>A0ABP8FC31</accession>
<dbReference type="Proteomes" id="UP001501844">
    <property type="component" value="Unassembled WGS sequence"/>
</dbReference>
<organism evidence="2 3">
    <name type="scientific">Nibribacter koreensis</name>
    <dbReference type="NCBI Taxonomy" id="1084519"/>
    <lineage>
        <taxon>Bacteria</taxon>
        <taxon>Pseudomonadati</taxon>
        <taxon>Bacteroidota</taxon>
        <taxon>Cytophagia</taxon>
        <taxon>Cytophagales</taxon>
        <taxon>Hymenobacteraceae</taxon>
        <taxon>Nibribacter</taxon>
    </lineage>
</organism>
<feature type="compositionally biased region" description="Basic and acidic residues" evidence="1">
    <location>
        <begin position="58"/>
        <end position="70"/>
    </location>
</feature>
<evidence type="ECO:0000313" key="2">
    <source>
        <dbReference type="EMBL" id="GAA4300145.1"/>
    </source>
</evidence>
<proteinExistence type="predicted"/>
<evidence type="ECO:0000256" key="1">
    <source>
        <dbReference type="SAM" id="MobiDB-lite"/>
    </source>
</evidence>